<feature type="region of interest" description="Disordered" evidence="2">
    <location>
        <begin position="121"/>
        <end position="141"/>
    </location>
</feature>
<name>A0A2U1P4X6_ARTAN</name>
<feature type="region of interest" description="Disordered" evidence="2">
    <location>
        <begin position="1"/>
        <end position="38"/>
    </location>
</feature>
<sequence>MNATGSQNNEGVASPIRQKLKQKLGKNKEQKMMDARVSQKLKQTLAENKEQRMMKARGSQNNEGMVNLRHQKLKQTLGENKIHQVKQANKTAEWLEHTHKSKFTSTHGSESHQHLGAKVGESKVSGGVHGSIPRMEPGLPRRKGHMIYDHYVKSKNPSKTIYSEFNELIKGPRNRVLKRPDPQNASTKHDRQPIHKGHGYLQFQDKGSVIHEDNVTMENLYQEDHQELEHEVDSPQTNTDKSAHHQENIGSSSNGPAITRKESRALSANRKSRSDKRKLVFEVDECAGRIVGDDSQIFITKGGCVVRERAVFDGSTWKKQPDSLKQDIMSKSTEHSDFKFTCPTMVRAMGTQLASQHRSRQYRLHKQYLKHPSKEAAITHPPVGVKVAEWVLLCERFASEEFQKLSATNKQNRSFNEIPPTNGTKSVARVIHGKRKRGEEVTAIGGFKIAHWVEKKQAMINEKADELWCDLKNKEASSSGTSAEICIEVLGHIPGHIRGRSASTRHIFETESLRMDLNSEKEKSKQLEKDHLELKENHLKLQKKHVGLTKKVNFLLKHFTAWQSAGNEIEDDDMTEDYEDYDEARDDV</sequence>
<feature type="region of interest" description="Disordered" evidence="2">
    <location>
        <begin position="225"/>
        <end position="274"/>
    </location>
</feature>
<evidence type="ECO:0000313" key="3">
    <source>
        <dbReference type="EMBL" id="PWA80823.1"/>
    </source>
</evidence>
<accession>A0A2U1P4X6</accession>
<keyword evidence="1" id="KW-0175">Coiled coil</keyword>
<feature type="region of interest" description="Disordered" evidence="2">
    <location>
        <begin position="175"/>
        <end position="195"/>
    </location>
</feature>
<feature type="compositionally biased region" description="Polar residues" evidence="2">
    <location>
        <begin position="1"/>
        <end position="11"/>
    </location>
</feature>
<keyword evidence="4" id="KW-1185">Reference proteome</keyword>
<dbReference type="OrthoDB" id="1745817at2759"/>
<dbReference type="PANTHER" id="PTHR33499:SF11">
    <property type="entry name" value="NO APICAL MERISTEM-ASSOCIATED C-TERMINAL DOMAIN-CONTAINING PROTEIN"/>
    <property type="match status" value="1"/>
</dbReference>
<dbReference type="Proteomes" id="UP000245207">
    <property type="component" value="Unassembled WGS sequence"/>
</dbReference>
<gene>
    <name evidence="3" type="ORF">CTI12_AA193200</name>
</gene>
<evidence type="ECO:0008006" key="5">
    <source>
        <dbReference type="Google" id="ProtNLM"/>
    </source>
</evidence>
<dbReference type="PANTHER" id="PTHR33499">
    <property type="entry name" value="OS12G0282400 PROTEIN-RELATED"/>
    <property type="match status" value="1"/>
</dbReference>
<feature type="region of interest" description="Disordered" evidence="2">
    <location>
        <begin position="568"/>
        <end position="588"/>
    </location>
</feature>
<reference evidence="3 4" key="1">
    <citation type="journal article" date="2018" name="Mol. Plant">
        <title>The genome of Artemisia annua provides insight into the evolution of Asteraceae family and artemisinin biosynthesis.</title>
        <authorList>
            <person name="Shen Q."/>
            <person name="Zhang L."/>
            <person name="Liao Z."/>
            <person name="Wang S."/>
            <person name="Yan T."/>
            <person name="Shi P."/>
            <person name="Liu M."/>
            <person name="Fu X."/>
            <person name="Pan Q."/>
            <person name="Wang Y."/>
            <person name="Lv Z."/>
            <person name="Lu X."/>
            <person name="Zhang F."/>
            <person name="Jiang W."/>
            <person name="Ma Y."/>
            <person name="Chen M."/>
            <person name="Hao X."/>
            <person name="Li L."/>
            <person name="Tang Y."/>
            <person name="Lv G."/>
            <person name="Zhou Y."/>
            <person name="Sun X."/>
            <person name="Brodelius P.E."/>
            <person name="Rose J.K.C."/>
            <person name="Tang K."/>
        </authorList>
    </citation>
    <scope>NUCLEOTIDE SEQUENCE [LARGE SCALE GENOMIC DNA]</scope>
    <source>
        <strain evidence="4">cv. Huhao1</strain>
        <tissue evidence="3">Leaf</tissue>
    </source>
</reference>
<organism evidence="3 4">
    <name type="scientific">Artemisia annua</name>
    <name type="common">Sweet wormwood</name>
    <dbReference type="NCBI Taxonomy" id="35608"/>
    <lineage>
        <taxon>Eukaryota</taxon>
        <taxon>Viridiplantae</taxon>
        <taxon>Streptophyta</taxon>
        <taxon>Embryophyta</taxon>
        <taxon>Tracheophyta</taxon>
        <taxon>Spermatophyta</taxon>
        <taxon>Magnoliopsida</taxon>
        <taxon>eudicotyledons</taxon>
        <taxon>Gunneridae</taxon>
        <taxon>Pentapetalae</taxon>
        <taxon>asterids</taxon>
        <taxon>campanulids</taxon>
        <taxon>Asterales</taxon>
        <taxon>Asteraceae</taxon>
        <taxon>Asteroideae</taxon>
        <taxon>Anthemideae</taxon>
        <taxon>Artemisiinae</taxon>
        <taxon>Artemisia</taxon>
    </lineage>
</organism>
<evidence type="ECO:0000313" key="4">
    <source>
        <dbReference type="Proteomes" id="UP000245207"/>
    </source>
</evidence>
<feature type="coiled-coil region" evidence="1">
    <location>
        <begin position="510"/>
        <end position="544"/>
    </location>
</feature>
<evidence type="ECO:0000256" key="1">
    <source>
        <dbReference type="SAM" id="Coils"/>
    </source>
</evidence>
<evidence type="ECO:0000256" key="2">
    <source>
        <dbReference type="SAM" id="MobiDB-lite"/>
    </source>
</evidence>
<comment type="caution">
    <text evidence="3">The sequence shown here is derived from an EMBL/GenBank/DDBJ whole genome shotgun (WGS) entry which is preliminary data.</text>
</comment>
<proteinExistence type="predicted"/>
<dbReference type="EMBL" id="PKPP01001669">
    <property type="protein sequence ID" value="PWA80823.1"/>
    <property type="molecule type" value="Genomic_DNA"/>
</dbReference>
<protein>
    <recommendedName>
        <fullName evidence="5">Transposase, Ptta/En/Spm</fullName>
    </recommendedName>
</protein>
<dbReference type="AlphaFoldDB" id="A0A2U1P4X6"/>